<keyword evidence="7" id="KW-0653">Protein transport</keyword>
<dbReference type="Pfam" id="PF12911">
    <property type="entry name" value="OppC_N"/>
    <property type="match status" value="1"/>
</dbReference>
<evidence type="ECO:0000313" key="15">
    <source>
        <dbReference type="Proteomes" id="UP000635606"/>
    </source>
</evidence>
<dbReference type="RefSeq" id="WP_203933542.1">
    <property type="nucleotide sequence ID" value="NZ_BOPH01000124.1"/>
</dbReference>
<evidence type="ECO:0000256" key="5">
    <source>
        <dbReference type="ARBA" id="ARBA00022692"/>
    </source>
</evidence>
<dbReference type="GO" id="GO:0055085">
    <property type="term" value="P:transmembrane transport"/>
    <property type="evidence" value="ECO:0007669"/>
    <property type="project" value="InterPro"/>
</dbReference>
<accession>A0A8J4A3T5</accession>
<dbReference type="PANTHER" id="PTHR43386:SF2">
    <property type="entry name" value="OLIGOPEPTIDE TRANSPORT SYSTEM PERMEASE PROTEIN OPPC"/>
    <property type="match status" value="1"/>
</dbReference>
<feature type="transmembrane region" description="Helical" evidence="12">
    <location>
        <begin position="110"/>
        <end position="134"/>
    </location>
</feature>
<dbReference type="CDD" id="cd06261">
    <property type="entry name" value="TM_PBP2"/>
    <property type="match status" value="1"/>
</dbReference>
<feature type="transmembrane region" description="Helical" evidence="12">
    <location>
        <begin position="273"/>
        <end position="295"/>
    </location>
</feature>
<feature type="domain" description="ABC transmembrane type-1" evidence="13">
    <location>
        <begin position="106"/>
        <end position="296"/>
    </location>
</feature>
<keyword evidence="8 12" id="KW-1133">Transmembrane helix</keyword>
<dbReference type="Pfam" id="PF00528">
    <property type="entry name" value="BPD_transp_1"/>
    <property type="match status" value="1"/>
</dbReference>
<dbReference type="InterPro" id="IPR050366">
    <property type="entry name" value="BP-dependent_transpt_permease"/>
</dbReference>
<dbReference type="EMBL" id="BOPH01000124">
    <property type="protein sequence ID" value="GIJ73718.1"/>
    <property type="molecule type" value="Genomic_DNA"/>
</dbReference>
<feature type="transmembrane region" description="Helical" evidence="12">
    <location>
        <begin position="169"/>
        <end position="189"/>
    </location>
</feature>
<dbReference type="InterPro" id="IPR025966">
    <property type="entry name" value="OppC_N"/>
</dbReference>
<evidence type="ECO:0000256" key="8">
    <source>
        <dbReference type="ARBA" id="ARBA00022989"/>
    </source>
</evidence>
<dbReference type="PANTHER" id="PTHR43386">
    <property type="entry name" value="OLIGOPEPTIDE TRANSPORT SYSTEM PERMEASE PROTEIN APPC"/>
    <property type="match status" value="1"/>
</dbReference>
<dbReference type="GO" id="GO:0005886">
    <property type="term" value="C:plasma membrane"/>
    <property type="evidence" value="ECO:0007669"/>
    <property type="project" value="UniProtKB-SubCell"/>
</dbReference>
<keyword evidence="2 12" id="KW-0813">Transport</keyword>
<feature type="transmembrane region" description="Helical" evidence="12">
    <location>
        <begin position="45"/>
        <end position="67"/>
    </location>
</feature>
<dbReference type="Gene3D" id="1.10.3720.10">
    <property type="entry name" value="MetI-like"/>
    <property type="match status" value="1"/>
</dbReference>
<keyword evidence="6" id="KW-0571">Peptide transport</keyword>
<evidence type="ECO:0000259" key="13">
    <source>
        <dbReference type="PROSITE" id="PS50928"/>
    </source>
</evidence>
<keyword evidence="15" id="KW-1185">Reference proteome</keyword>
<dbReference type="GO" id="GO:0015031">
    <property type="term" value="P:protein transport"/>
    <property type="evidence" value="ECO:0007669"/>
    <property type="project" value="UniProtKB-KW"/>
</dbReference>
<feature type="transmembrane region" description="Helical" evidence="12">
    <location>
        <begin position="141"/>
        <end position="163"/>
    </location>
</feature>
<dbReference type="SUPFAM" id="SSF161098">
    <property type="entry name" value="MetI-like"/>
    <property type="match status" value="1"/>
</dbReference>
<evidence type="ECO:0000313" key="14">
    <source>
        <dbReference type="EMBL" id="GIJ73718.1"/>
    </source>
</evidence>
<dbReference type="Proteomes" id="UP000635606">
    <property type="component" value="Unassembled WGS sequence"/>
</dbReference>
<dbReference type="InterPro" id="IPR035906">
    <property type="entry name" value="MetI-like_sf"/>
</dbReference>
<reference evidence="14" key="1">
    <citation type="submission" date="2021-01" db="EMBL/GenBank/DDBJ databases">
        <title>Whole genome shotgun sequence of Virgisporangium ochraceum NBRC 16418.</title>
        <authorList>
            <person name="Komaki H."/>
            <person name="Tamura T."/>
        </authorList>
    </citation>
    <scope>NUCLEOTIDE SEQUENCE</scope>
    <source>
        <strain evidence="14">NBRC 16418</strain>
    </source>
</reference>
<feature type="transmembrane region" description="Helical" evidence="12">
    <location>
        <begin position="227"/>
        <end position="253"/>
    </location>
</feature>
<protein>
    <recommendedName>
        <fullName evidence="11">Oligopeptide transport system permease protein OppC</fullName>
    </recommendedName>
</protein>
<evidence type="ECO:0000256" key="9">
    <source>
        <dbReference type="ARBA" id="ARBA00023136"/>
    </source>
</evidence>
<keyword evidence="3" id="KW-1003">Cell membrane</keyword>
<name>A0A8J4A3T5_9ACTN</name>
<keyword evidence="9 12" id="KW-0472">Membrane</keyword>
<sequence>MTSPADPTTKVLAEAQVVGAEQLPDETPSVSRGRMIMRRFRRKRLAMIGLVTLVALFLLAFLGPYIAPYDYTSKDFDAFLQPPTGDHWFGTSQTGGDLFAQTLRGMQKSLIIGLLAAVIATGLAALVGATAGYFGGWADRALMWGLDLLLVLPAFLILALISPSLRGKSWIFFVFLLALFQWMITGRIVRGMTLSLKEREYVQAARFMGVGPYKIIFRHILPNMASLLIIDATINVALVIIAEAGLSFFGFGVQPPDISLGTLIAEGSASFLTTYWLFLFPSIMLVAIVLSVNLIGDGLRDALDPHAAK</sequence>
<comment type="caution">
    <text evidence="14">The sequence shown here is derived from an EMBL/GenBank/DDBJ whole genome shotgun (WGS) entry which is preliminary data.</text>
</comment>
<evidence type="ECO:0000256" key="7">
    <source>
        <dbReference type="ARBA" id="ARBA00022927"/>
    </source>
</evidence>
<organism evidence="14 15">
    <name type="scientific">Virgisporangium ochraceum</name>
    <dbReference type="NCBI Taxonomy" id="65505"/>
    <lineage>
        <taxon>Bacteria</taxon>
        <taxon>Bacillati</taxon>
        <taxon>Actinomycetota</taxon>
        <taxon>Actinomycetes</taxon>
        <taxon>Micromonosporales</taxon>
        <taxon>Micromonosporaceae</taxon>
        <taxon>Virgisporangium</taxon>
    </lineage>
</organism>
<gene>
    <name evidence="14" type="ORF">Voc01_086350</name>
</gene>
<dbReference type="GO" id="GO:0015833">
    <property type="term" value="P:peptide transport"/>
    <property type="evidence" value="ECO:0007669"/>
    <property type="project" value="UniProtKB-KW"/>
</dbReference>
<keyword evidence="4" id="KW-0997">Cell inner membrane</keyword>
<evidence type="ECO:0000256" key="6">
    <source>
        <dbReference type="ARBA" id="ARBA00022856"/>
    </source>
</evidence>
<dbReference type="InterPro" id="IPR000515">
    <property type="entry name" value="MetI-like"/>
</dbReference>
<comment type="similarity">
    <text evidence="10">Belongs to the binding-protein-dependent transport system permease family. OppBC subfamily.</text>
</comment>
<evidence type="ECO:0000256" key="3">
    <source>
        <dbReference type="ARBA" id="ARBA00022475"/>
    </source>
</evidence>
<evidence type="ECO:0000256" key="1">
    <source>
        <dbReference type="ARBA" id="ARBA00004429"/>
    </source>
</evidence>
<dbReference type="PROSITE" id="PS50928">
    <property type="entry name" value="ABC_TM1"/>
    <property type="match status" value="1"/>
</dbReference>
<comment type="subcellular location">
    <subcellularLocation>
        <location evidence="1">Cell inner membrane</location>
        <topology evidence="1">Multi-pass membrane protein</topology>
    </subcellularLocation>
    <subcellularLocation>
        <location evidence="12">Cell membrane</location>
        <topology evidence="12">Multi-pass membrane protein</topology>
    </subcellularLocation>
</comment>
<proteinExistence type="inferred from homology"/>
<evidence type="ECO:0000256" key="11">
    <source>
        <dbReference type="ARBA" id="ARBA00072251"/>
    </source>
</evidence>
<evidence type="ECO:0000256" key="2">
    <source>
        <dbReference type="ARBA" id="ARBA00022448"/>
    </source>
</evidence>
<evidence type="ECO:0000256" key="4">
    <source>
        <dbReference type="ARBA" id="ARBA00022519"/>
    </source>
</evidence>
<evidence type="ECO:0000256" key="12">
    <source>
        <dbReference type="RuleBase" id="RU363032"/>
    </source>
</evidence>
<keyword evidence="5 12" id="KW-0812">Transmembrane</keyword>
<evidence type="ECO:0000256" key="10">
    <source>
        <dbReference type="ARBA" id="ARBA00024202"/>
    </source>
</evidence>
<dbReference type="AlphaFoldDB" id="A0A8J4A3T5"/>